<name>A0ABU2B1Q8_9MICC</name>
<accession>A0ABU2B1Q8</accession>
<dbReference type="InterPro" id="IPR003768">
    <property type="entry name" value="ScpA"/>
</dbReference>
<evidence type="ECO:0000313" key="4">
    <source>
        <dbReference type="Proteomes" id="UP001183794"/>
    </source>
</evidence>
<keyword evidence="1" id="KW-0159">Chromosome partition</keyword>
<dbReference type="Pfam" id="PF02616">
    <property type="entry name" value="SMC_ScpA"/>
    <property type="match status" value="1"/>
</dbReference>
<dbReference type="EMBL" id="JAVDYJ010000001">
    <property type="protein sequence ID" value="MDR7347351.1"/>
    <property type="molecule type" value="Genomic_DNA"/>
</dbReference>
<evidence type="ECO:0000256" key="1">
    <source>
        <dbReference type="ARBA" id="ARBA00022829"/>
    </source>
</evidence>
<dbReference type="Proteomes" id="UP001183794">
    <property type="component" value="Unassembled WGS sequence"/>
</dbReference>
<comment type="caution">
    <text evidence="3">The sequence shown here is derived from an EMBL/GenBank/DDBJ whole genome shotgun (WGS) entry which is preliminary data.</text>
</comment>
<evidence type="ECO:0000256" key="2">
    <source>
        <dbReference type="ARBA" id="ARBA00044777"/>
    </source>
</evidence>
<dbReference type="InterPro" id="IPR023093">
    <property type="entry name" value="ScpA-like_C"/>
</dbReference>
<keyword evidence="4" id="KW-1185">Reference proteome</keyword>
<evidence type="ECO:0000313" key="3">
    <source>
        <dbReference type="EMBL" id="MDR7347351.1"/>
    </source>
</evidence>
<sequence length="265" mass="29733">MSQAAVPELADQLSDEHVGFELALTNFSGPFDLLLSLIARRRMDVTEIALAEVTDEFLAYVATLKTTEEVLENSTAFMVVAATLLELKTARLLPTGLSDVQEELALLEERDLLFARLLQYRAFKQAAEMIHHRLQAQAAMTPRQGGPEPQHANVLPELVFDLSADEFAALAQDVFSKFREVPEEVGTGHLHAPLVSMTEQIAIMTHRLQTSKRLSFGRLVSDATTTMVVVVRFLGLLTMYRDRLIEWHQETPLGEIMVEWNPPHE</sequence>
<organism evidence="3 4">
    <name type="scientific">Enteractinococcus fodinae</name>
    <dbReference type="NCBI Taxonomy" id="684663"/>
    <lineage>
        <taxon>Bacteria</taxon>
        <taxon>Bacillati</taxon>
        <taxon>Actinomycetota</taxon>
        <taxon>Actinomycetes</taxon>
        <taxon>Micrococcales</taxon>
        <taxon>Micrococcaceae</taxon>
    </lineage>
</organism>
<proteinExistence type="predicted"/>
<protein>
    <recommendedName>
        <fullName evidence="2">Segregation and condensation protein A</fullName>
    </recommendedName>
</protein>
<dbReference type="PANTHER" id="PTHR33969">
    <property type="entry name" value="SEGREGATION AND CONDENSATION PROTEIN A"/>
    <property type="match status" value="1"/>
</dbReference>
<dbReference type="PANTHER" id="PTHR33969:SF2">
    <property type="entry name" value="SEGREGATION AND CONDENSATION PROTEIN A"/>
    <property type="match status" value="1"/>
</dbReference>
<dbReference type="Gene3D" id="1.10.10.580">
    <property type="entry name" value="Structural maintenance of chromosome 1. Chain E"/>
    <property type="match status" value="1"/>
</dbReference>
<dbReference type="RefSeq" id="WP_310173428.1">
    <property type="nucleotide sequence ID" value="NZ_BAABHE010000002.1"/>
</dbReference>
<gene>
    <name evidence="3" type="ORF">J2S62_001608</name>
</gene>
<dbReference type="Gene3D" id="6.10.250.2410">
    <property type="match status" value="1"/>
</dbReference>
<reference evidence="3 4" key="1">
    <citation type="submission" date="2023-07" db="EMBL/GenBank/DDBJ databases">
        <title>Sequencing the genomes of 1000 actinobacteria strains.</title>
        <authorList>
            <person name="Klenk H.-P."/>
        </authorList>
    </citation>
    <scope>NUCLEOTIDE SEQUENCE [LARGE SCALE GENOMIC DNA]</scope>
    <source>
        <strain evidence="3 4">DSM 22966</strain>
    </source>
</reference>